<name>A0A9P6KYS5_9MICR</name>
<keyword evidence="5 6" id="KW-0539">Nucleus</keyword>
<dbReference type="Proteomes" id="UP000740883">
    <property type="component" value="Unassembled WGS sequence"/>
</dbReference>
<evidence type="ECO:0000256" key="4">
    <source>
        <dbReference type="ARBA" id="ARBA00023163"/>
    </source>
</evidence>
<evidence type="ECO:0000256" key="2">
    <source>
        <dbReference type="ARBA" id="ARBA00023015"/>
    </source>
</evidence>
<comment type="caution">
    <text evidence="7">The sequence shown here is derived from an EMBL/GenBank/DDBJ whole genome shotgun (WGS) entry which is preliminary data.</text>
</comment>
<keyword evidence="2 6" id="KW-0805">Transcription regulation</keyword>
<evidence type="ECO:0000256" key="3">
    <source>
        <dbReference type="ARBA" id="ARBA00023125"/>
    </source>
</evidence>
<evidence type="ECO:0000256" key="6">
    <source>
        <dbReference type="RuleBase" id="RU367155"/>
    </source>
</evidence>
<sequence length="147" mass="17752">MKHASETKNMKKIYNHEDSNEEMPHINSQDTGNMNEIEDYENYLGMRHKQNQEGFEPNPQMFNYNFFEDSTLSNVYVNVKQLGCIKKRKMRRDYLDTLMVPPRNSYLHESRHRHAMKRLRAPSGRFLTKEETEEFLKKQDFENKEDL</sequence>
<dbReference type="Pfam" id="PF02045">
    <property type="entry name" value="CBFB_NFYA"/>
    <property type="match status" value="1"/>
</dbReference>
<dbReference type="GO" id="GO:0003677">
    <property type="term" value="F:DNA binding"/>
    <property type="evidence" value="ECO:0007669"/>
    <property type="project" value="UniProtKB-KW"/>
</dbReference>
<comment type="subunit">
    <text evidence="6">Heterotrimer.</text>
</comment>
<keyword evidence="4 6" id="KW-0804">Transcription</keyword>
<comment type="similarity">
    <text evidence="6">Belongs to the NFYA/HAP2 subunit family.</text>
</comment>
<dbReference type="SMART" id="SM00521">
    <property type="entry name" value="CBF"/>
    <property type="match status" value="1"/>
</dbReference>
<dbReference type="InterPro" id="IPR001289">
    <property type="entry name" value="NFYA"/>
</dbReference>
<comment type="function">
    <text evidence="6">Component of the sequence-specific heterotrimeric transcription factor (NF-Y) which specifically recognizes a 5'-CCAAT-3' box motif found in the promoters of its target genes.</text>
</comment>
<gene>
    <name evidence="7" type="primary">NFYA1</name>
    <name evidence="7" type="ORF">NGRA_1818</name>
</gene>
<keyword evidence="3 6" id="KW-0238">DNA-binding</keyword>
<evidence type="ECO:0000313" key="8">
    <source>
        <dbReference type="Proteomes" id="UP000740883"/>
    </source>
</evidence>
<evidence type="ECO:0000256" key="5">
    <source>
        <dbReference type="ARBA" id="ARBA00023242"/>
    </source>
</evidence>
<evidence type="ECO:0000256" key="1">
    <source>
        <dbReference type="ARBA" id="ARBA00004123"/>
    </source>
</evidence>
<dbReference type="GO" id="GO:0003700">
    <property type="term" value="F:DNA-binding transcription factor activity"/>
    <property type="evidence" value="ECO:0007669"/>
    <property type="project" value="UniProtKB-UniRule"/>
</dbReference>
<dbReference type="PANTHER" id="PTHR12632">
    <property type="entry name" value="TRANSCRIPTION FACTOR NF-Y ALPHA-RELATED"/>
    <property type="match status" value="1"/>
</dbReference>
<dbReference type="EMBL" id="SBJO01000142">
    <property type="protein sequence ID" value="KAF9762694.1"/>
    <property type="molecule type" value="Genomic_DNA"/>
</dbReference>
<comment type="subcellular location">
    <subcellularLocation>
        <location evidence="1 6">Nucleus</location>
    </subcellularLocation>
</comment>
<dbReference type="GO" id="GO:0005634">
    <property type="term" value="C:nucleus"/>
    <property type="evidence" value="ECO:0007669"/>
    <property type="project" value="UniProtKB-SubCell"/>
</dbReference>
<organism evidence="7 8">
    <name type="scientific">Nosema granulosis</name>
    <dbReference type="NCBI Taxonomy" id="83296"/>
    <lineage>
        <taxon>Eukaryota</taxon>
        <taxon>Fungi</taxon>
        <taxon>Fungi incertae sedis</taxon>
        <taxon>Microsporidia</taxon>
        <taxon>Nosematidae</taxon>
        <taxon>Nosema</taxon>
    </lineage>
</organism>
<dbReference type="AlphaFoldDB" id="A0A9P6KYS5"/>
<dbReference type="Gene3D" id="6.10.250.2430">
    <property type="match status" value="1"/>
</dbReference>
<proteinExistence type="inferred from homology"/>
<dbReference type="PROSITE" id="PS51152">
    <property type="entry name" value="NFYA_HAP2_2"/>
    <property type="match status" value="1"/>
</dbReference>
<accession>A0A9P6KYS5</accession>
<protein>
    <recommendedName>
        <fullName evidence="6">Transcriptional activator HAP2</fullName>
    </recommendedName>
</protein>
<keyword evidence="8" id="KW-1185">Reference proteome</keyword>
<evidence type="ECO:0000313" key="7">
    <source>
        <dbReference type="EMBL" id="KAF9762694.1"/>
    </source>
</evidence>
<reference evidence="7 8" key="1">
    <citation type="journal article" date="2020" name="Genome Biol. Evol.">
        <title>Comparative genomics of strictly vertically transmitted, feminizing microsporidia endosymbionts of amphipod crustaceans.</title>
        <authorList>
            <person name="Cormier A."/>
            <person name="Chebbi M.A."/>
            <person name="Giraud I."/>
            <person name="Wattier R."/>
            <person name="Teixeira M."/>
            <person name="Gilbert C."/>
            <person name="Rigaud T."/>
            <person name="Cordaux R."/>
        </authorList>
    </citation>
    <scope>NUCLEOTIDE SEQUENCE [LARGE SCALE GENOMIC DNA]</scope>
    <source>
        <strain evidence="7 8">Ou3-Ou53</strain>
    </source>
</reference>
<dbReference type="OrthoDB" id="1097733at2759"/>